<dbReference type="AlphaFoldDB" id="A0A3L9Z5B5"/>
<reference evidence="2 3" key="1">
    <citation type="submission" date="2018-10" db="EMBL/GenBank/DDBJ databases">
        <title>Genomic Encyclopedia of Archaeal and Bacterial Type Strains, Phase II (KMG-II): from individual species to whole genera.</title>
        <authorList>
            <person name="Goeker M."/>
        </authorList>
    </citation>
    <scope>NUCLEOTIDE SEQUENCE [LARGE SCALE GENOMIC DNA]</scope>
    <source>
        <strain evidence="2 3">DSM 23424</strain>
    </source>
</reference>
<dbReference type="RefSeq" id="WP_211331796.1">
    <property type="nucleotide sequence ID" value="NZ_REFC01000001.1"/>
</dbReference>
<name>A0A3L9Z5B5_9FLAO</name>
<accession>A0A3L9Z5B5</accession>
<dbReference type="PIRSF" id="PIRSF032620">
    <property type="entry name" value="UCP032620"/>
    <property type="match status" value="1"/>
</dbReference>
<dbReference type="EMBL" id="REFC01000001">
    <property type="protein sequence ID" value="RMA67714.1"/>
    <property type="molecule type" value="Genomic_DNA"/>
</dbReference>
<proteinExistence type="predicted"/>
<dbReference type="InterPro" id="IPR019302">
    <property type="entry name" value="CAP12/PCTIR_TIR_dom"/>
</dbReference>
<evidence type="ECO:0000313" key="2">
    <source>
        <dbReference type="EMBL" id="RMA67714.1"/>
    </source>
</evidence>
<dbReference type="GO" id="GO:0050135">
    <property type="term" value="F:NADP+ nucleosidase activity"/>
    <property type="evidence" value="ECO:0007669"/>
    <property type="project" value="InterPro"/>
</dbReference>
<evidence type="ECO:0000259" key="1">
    <source>
        <dbReference type="Pfam" id="PF10137"/>
    </source>
</evidence>
<dbReference type="InterPro" id="IPR014571">
    <property type="entry name" value="UCP032620"/>
</dbReference>
<evidence type="ECO:0000313" key="3">
    <source>
        <dbReference type="Proteomes" id="UP000271339"/>
    </source>
</evidence>
<keyword evidence="3" id="KW-1185">Reference proteome</keyword>
<dbReference type="Pfam" id="PF10137">
    <property type="entry name" value="CAP12-PCTIR_TIR"/>
    <property type="match status" value="1"/>
</dbReference>
<organism evidence="2 3">
    <name type="scientific">Ulvibacter antarcticus</name>
    <dbReference type="NCBI Taxonomy" id="442714"/>
    <lineage>
        <taxon>Bacteria</taxon>
        <taxon>Pseudomonadati</taxon>
        <taxon>Bacteroidota</taxon>
        <taxon>Flavobacteriia</taxon>
        <taxon>Flavobacteriales</taxon>
        <taxon>Flavobacteriaceae</taxon>
        <taxon>Ulvibacter</taxon>
    </lineage>
</organism>
<sequence length="311" mass="35300">MKNRTTVAASSRTLRQAPRLLYKPVRANTNTKMNYHVRISLKSQKSSDETKNDFSEEQLLVRVIEPYEQGEPIIMNGKTIQPNDIDRIQISKSSESSEQIIEKIKIENRNSNVISIGGPSYAWRAASRANDVTDELISGPVGYKKGKTPKKTITSNKKSNNKVFVVHGHDTGLKNDIDIFLRDIGLEPVILHRQADEGLTIIEKFEKHSDVSYAFILLTPDDVGMTVFEYEKHDKDKDKEFELRARQNVIFEFGYFAAKLGRRNVCCIYKDGVTLPNDIAGLLYKKVTESVDSIGYEIIKELRAIGFKIEV</sequence>
<comment type="caution">
    <text evidence="2">The sequence shown here is derived from an EMBL/GenBank/DDBJ whole genome shotgun (WGS) entry which is preliminary data.</text>
</comment>
<protein>
    <submittedName>
        <fullName evidence="2">Putative nucleotide-binding protein with TIR-like domain</fullName>
    </submittedName>
</protein>
<feature type="domain" description="CD-NTase-associated protein 12/Pycsar effector protein TIR" evidence="1">
    <location>
        <begin position="162"/>
        <end position="287"/>
    </location>
</feature>
<gene>
    <name evidence="2" type="ORF">BXY75_0024</name>
</gene>
<dbReference type="Proteomes" id="UP000271339">
    <property type="component" value="Unassembled WGS sequence"/>
</dbReference>